<keyword evidence="1" id="KW-0812">Transmembrane</keyword>
<dbReference type="InterPro" id="IPR007391">
    <property type="entry name" value="Vancomycin_resist_VanW"/>
</dbReference>
<name>A0A3S9SVV6_9FIRM</name>
<dbReference type="RefSeq" id="WP_127015743.1">
    <property type="nucleotide sequence ID" value="NZ_CP016379.1"/>
</dbReference>
<keyword evidence="1" id="KW-0472">Membrane</keyword>
<proteinExistence type="predicted"/>
<dbReference type="Pfam" id="PF04294">
    <property type="entry name" value="VanW"/>
    <property type="match status" value="1"/>
</dbReference>
<dbReference type="Proteomes" id="UP000267250">
    <property type="component" value="Chromosome"/>
</dbReference>
<evidence type="ECO:0000313" key="3">
    <source>
        <dbReference type="Proteomes" id="UP000267250"/>
    </source>
</evidence>
<dbReference type="PANTHER" id="PTHR35788">
    <property type="entry name" value="EXPORTED PROTEIN-RELATED"/>
    <property type="match status" value="1"/>
</dbReference>
<accession>A0A3S9SVV6</accession>
<dbReference type="EMBL" id="CP016379">
    <property type="protein sequence ID" value="AZR72408.1"/>
    <property type="molecule type" value="Genomic_DNA"/>
</dbReference>
<keyword evidence="3" id="KW-1185">Reference proteome</keyword>
<dbReference type="OrthoDB" id="9797191at2"/>
<protein>
    <recommendedName>
        <fullName evidence="4">VanW family protein</fullName>
    </recommendedName>
</protein>
<sequence length="281" mass="31987">MIRNKFLSLFKNSSFYILFSLILIFFVLVLIGYWYRSYYGIPKGVWLGEKKIGGLYPDEVRNLLLQAADDFVRWPEPARLDNKGNVTHEVWGRILDLSATMELIESAKEGDVIEPVFCSIYPLLLSSEILALTRLLGVYHTFVGGTEDRYHNIKLAGSLINFTLLMPNEVFSFNQKVGEPTPERGFKRAPIIIKDKMVLGYGGGICQVSSTLYNAALQANLKIIERHTHSKKVNYVPPGKDATVAYDYLDLKFINSLEYPILIRVWLRGNKLIIGIYGREV</sequence>
<dbReference type="KEGG" id="aft:BBF96_02765"/>
<evidence type="ECO:0008006" key="4">
    <source>
        <dbReference type="Google" id="ProtNLM"/>
    </source>
</evidence>
<feature type="transmembrane region" description="Helical" evidence="1">
    <location>
        <begin position="15"/>
        <end position="35"/>
    </location>
</feature>
<evidence type="ECO:0000313" key="2">
    <source>
        <dbReference type="EMBL" id="AZR72408.1"/>
    </source>
</evidence>
<keyword evidence="1" id="KW-1133">Transmembrane helix</keyword>
<organism evidence="2 3">
    <name type="scientific">Anoxybacter fermentans</name>
    <dbReference type="NCBI Taxonomy" id="1323375"/>
    <lineage>
        <taxon>Bacteria</taxon>
        <taxon>Bacillati</taxon>
        <taxon>Bacillota</taxon>
        <taxon>Clostridia</taxon>
        <taxon>Halanaerobiales</taxon>
        <taxon>Anoxybacter</taxon>
    </lineage>
</organism>
<evidence type="ECO:0000256" key="1">
    <source>
        <dbReference type="SAM" id="Phobius"/>
    </source>
</evidence>
<dbReference type="PANTHER" id="PTHR35788:SF1">
    <property type="entry name" value="EXPORTED PROTEIN"/>
    <property type="match status" value="1"/>
</dbReference>
<dbReference type="InterPro" id="IPR052913">
    <property type="entry name" value="Glycopeptide_resist_protein"/>
</dbReference>
<reference evidence="2 3" key="1">
    <citation type="submission" date="2016-07" db="EMBL/GenBank/DDBJ databases">
        <title>Genome and transcriptome analysis of iron-reducing fermentative bacteria Anoxybacter fermentans.</title>
        <authorList>
            <person name="Zeng X."/>
            <person name="Shao Z."/>
        </authorList>
    </citation>
    <scope>NUCLEOTIDE SEQUENCE [LARGE SCALE GENOMIC DNA]</scope>
    <source>
        <strain evidence="2 3">DY22613</strain>
    </source>
</reference>
<dbReference type="AlphaFoldDB" id="A0A3S9SVV6"/>
<gene>
    <name evidence="2" type="ORF">BBF96_02765</name>
</gene>